<comment type="caution">
    <text evidence="5">The sequence shown here is derived from an EMBL/GenBank/DDBJ whole genome shotgun (WGS) entry which is preliminary data.</text>
</comment>
<dbReference type="PANTHER" id="PTHR45138:SF24">
    <property type="entry name" value="DIGUANYLATE CYCLASE DGCC-RELATED"/>
    <property type="match status" value="1"/>
</dbReference>
<dbReference type="InterPro" id="IPR029787">
    <property type="entry name" value="Nucleotide_cyclase"/>
</dbReference>
<evidence type="ECO:0000256" key="2">
    <source>
        <dbReference type="SAM" id="Coils"/>
    </source>
</evidence>
<dbReference type="InterPro" id="IPR013655">
    <property type="entry name" value="PAS_fold_3"/>
</dbReference>
<dbReference type="CDD" id="cd01949">
    <property type="entry name" value="GGDEF"/>
    <property type="match status" value="1"/>
</dbReference>
<dbReference type="Gene3D" id="3.30.70.270">
    <property type="match status" value="1"/>
</dbReference>
<dbReference type="EMBL" id="CAKLDM010000002">
    <property type="protein sequence ID" value="CAH0539815.1"/>
    <property type="molecule type" value="Genomic_DNA"/>
</dbReference>
<name>A0ABN8E3S1_9VIBR</name>
<accession>A0ABN8E3S1</accession>
<dbReference type="Pfam" id="PF08447">
    <property type="entry name" value="PAS_3"/>
    <property type="match status" value="1"/>
</dbReference>
<dbReference type="PROSITE" id="PS50113">
    <property type="entry name" value="PAC"/>
    <property type="match status" value="1"/>
</dbReference>
<evidence type="ECO:0000256" key="1">
    <source>
        <dbReference type="ARBA" id="ARBA00012528"/>
    </source>
</evidence>
<dbReference type="InterPro" id="IPR000160">
    <property type="entry name" value="GGDEF_dom"/>
</dbReference>
<dbReference type="Gene3D" id="3.30.450.20">
    <property type="entry name" value="PAS domain"/>
    <property type="match status" value="1"/>
</dbReference>
<dbReference type="SUPFAM" id="SSF55785">
    <property type="entry name" value="PYP-like sensor domain (PAS domain)"/>
    <property type="match status" value="1"/>
</dbReference>
<dbReference type="InterPro" id="IPR001610">
    <property type="entry name" value="PAC"/>
</dbReference>
<gene>
    <name evidence="5" type="ORF">VMF7928_02472</name>
</gene>
<proteinExistence type="predicted"/>
<dbReference type="InterPro" id="IPR043128">
    <property type="entry name" value="Rev_trsase/Diguanyl_cyclase"/>
</dbReference>
<dbReference type="InterPro" id="IPR000014">
    <property type="entry name" value="PAS"/>
</dbReference>
<dbReference type="PROSITE" id="PS50887">
    <property type="entry name" value="GGDEF"/>
    <property type="match status" value="1"/>
</dbReference>
<dbReference type="SMART" id="SM00267">
    <property type="entry name" value="GGDEF"/>
    <property type="match status" value="1"/>
</dbReference>
<dbReference type="NCBIfam" id="TIGR00229">
    <property type="entry name" value="sensory_box"/>
    <property type="match status" value="1"/>
</dbReference>
<dbReference type="CDD" id="cd00130">
    <property type="entry name" value="PAS"/>
    <property type="match status" value="1"/>
</dbReference>
<reference evidence="5" key="1">
    <citation type="submission" date="2021-11" db="EMBL/GenBank/DDBJ databases">
        <authorList>
            <person name="Rodrigo-Torres L."/>
            <person name="Arahal R. D."/>
            <person name="Lucena T."/>
        </authorList>
    </citation>
    <scope>NUCLEOTIDE SEQUENCE</scope>
    <source>
        <strain evidence="5">CECT 7928</strain>
    </source>
</reference>
<dbReference type="NCBIfam" id="TIGR00254">
    <property type="entry name" value="GGDEF"/>
    <property type="match status" value="1"/>
</dbReference>
<keyword evidence="2" id="KW-0175">Coiled coil</keyword>
<dbReference type="PANTHER" id="PTHR45138">
    <property type="entry name" value="REGULATORY COMPONENTS OF SENSORY TRANSDUCTION SYSTEM"/>
    <property type="match status" value="1"/>
</dbReference>
<dbReference type="SMART" id="SM00086">
    <property type="entry name" value="PAC"/>
    <property type="match status" value="1"/>
</dbReference>
<dbReference type="EC" id="2.7.7.65" evidence="1"/>
<dbReference type="Proteomes" id="UP000838748">
    <property type="component" value="Unassembled WGS sequence"/>
</dbReference>
<evidence type="ECO:0000313" key="5">
    <source>
        <dbReference type="EMBL" id="CAH0539815.1"/>
    </source>
</evidence>
<feature type="domain" description="PAC" evidence="3">
    <location>
        <begin position="102"/>
        <end position="155"/>
    </location>
</feature>
<feature type="domain" description="GGDEF" evidence="4">
    <location>
        <begin position="194"/>
        <end position="326"/>
    </location>
</feature>
<dbReference type="SUPFAM" id="SSF55073">
    <property type="entry name" value="Nucleotide cyclase"/>
    <property type="match status" value="1"/>
</dbReference>
<dbReference type="RefSeq" id="WP_237361896.1">
    <property type="nucleotide sequence ID" value="NZ_CAKLDM010000002.1"/>
</dbReference>
<organism evidence="5 6">
    <name type="scientific">Vibrio marisflavi CECT 7928</name>
    <dbReference type="NCBI Taxonomy" id="634439"/>
    <lineage>
        <taxon>Bacteria</taxon>
        <taxon>Pseudomonadati</taxon>
        <taxon>Pseudomonadota</taxon>
        <taxon>Gammaproteobacteria</taxon>
        <taxon>Vibrionales</taxon>
        <taxon>Vibrionaceae</taxon>
        <taxon>Vibrio</taxon>
    </lineage>
</organism>
<sequence>MDDTIYNLKQKIAELQEEIERLTTHQTQLQLVIKSTGVGIWDWNVPTGETSFNERWANIIGYTLKELEPVSIQTWLDHAHSDDLIESERLLKEHWSGKSEYYIFESRMKHKDGHLVWVLDTGQVIEWESKGVPKRMIGTHLDVTDKHLMMKQLNAANSRLKELSYLDSLLSIPNRRAYKKSFKREVSRAKREGQPISLIMIDVDYFKLYNDSYGHIEGDNALKKVTKSIQSSLNRPTDIVARYGGEEFIVLLPATPIDGAITVAQRIQKSLDRKKIEHSQSDHAVLTVSMGISCCNSDFSALLERADKAMYLAKKGGRNCYEVYRN</sequence>
<feature type="coiled-coil region" evidence="2">
    <location>
        <begin position="5"/>
        <end position="32"/>
    </location>
</feature>
<dbReference type="Pfam" id="PF00990">
    <property type="entry name" value="GGDEF"/>
    <property type="match status" value="1"/>
</dbReference>
<evidence type="ECO:0000313" key="6">
    <source>
        <dbReference type="Proteomes" id="UP000838748"/>
    </source>
</evidence>
<protein>
    <recommendedName>
        <fullName evidence="1">diguanylate cyclase</fullName>
        <ecNumber evidence="1">2.7.7.65</ecNumber>
    </recommendedName>
</protein>
<evidence type="ECO:0000259" key="3">
    <source>
        <dbReference type="PROSITE" id="PS50113"/>
    </source>
</evidence>
<evidence type="ECO:0000259" key="4">
    <source>
        <dbReference type="PROSITE" id="PS50887"/>
    </source>
</evidence>
<dbReference type="InterPro" id="IPR050469">
    <property type="entry name" value="Diguanylate_Cyclase"/>
</dbReference>
<dbReference type="InterPro" id="IPR035965">
    <property type="entry name" value="PAS-like_dom_sf"/>
</dbReference>
<keyword evidence="6" id="KW-1185">Reference proteome</keyword>
<dbReference type="InterPro" id="IPR000700">
    <property type="entry name" value="PAS-assoc_C"/>
</dbReference>